<dbReference type="InterPro" id="IPR020904">
    <property type="entry name" value="Sc_DH/Rdtase_CS"/>
</dbReference>
<dbReference type="PRINTS" id="PR00081">
    <property type="entry name" value="GDHRDH"/>
</dbReference>
<dbReference type="Pfam" id="PF13561">
    <property type="entry name" value="adh_short_C2"/>
    <property type="match status" value="1"/>
</dbReference>
<reference evidence="3 4" key="1">
    <citation type="journal article" date="2019" name="Nat. Med.">
        <title>A library of human gut bacterial isolates paired with longitudinal multiomics data enables mechanistic microbiome research.</title>
        <authorList>
            <person name="Poyet M."/>
            <person name="Groussin M."/>
            <person name="Gibbons S.M."/>
            <person name="Avila-Pacheco J."/>
            <person name="Jiang X."/>
            <person name="Kearney S.M."/>
            <person name="Perrotta A.R."/>
            <person name="Berdy B."/>
            <person name="Zhao S."/>
            <person name="Lieberman T.D."/>
            <person name="Swanson P.K."/>
            <person name="Smith M."/>
            <person name="Roesemann S."/>
            <person name="Alexander J.E."/>
            <person name="Rich S.A."/>
            <person name="Livny J."/>
            <person name="Vlamakis H."/>
            <person name="Clish C."/>
            <person name="Bullock K."/>
            <person name="Deik A."/>
            <person name="Scott J."/>
            <person name="Pierce K.A."/>
            <person name="Xavier R.J."/>
            <person name="Alm E.J."/>
        </authorList>
    </citation>
    <scope>NUCLEOTIDE SEQUENCE [LARGE SCALE GENOMIC DNA]</scope>
    <source>
        <strain evidence="3 4">BIOML-A6</strain>
    </source>
</reference>
<dbReference type="FunFam" id="3.40.50.720:FF:000084">
    <property type="entry name" value="Short-chain dehydrogenase reductase"/>
    <property type="match status" value="1"/>
</dbReference>
<dbReference type="PANTHER" id="PTHR43639:SF1">
    <property type="entry name" value="SHORT-CHAIN DEHYDROGENASE_REDUCTASE FAMILY PROTEIN"/>
    <property type="match status" value="1"/>
</dbReference>
<dbReference type="PANTHER" id="PTHR43639">
    <property type="entry name" value="OXIDOREDUCTASE, SHORT-CHAIN DEHYDROGENASE/REDUCTASE FAMILY (AFU_ORTHOLOGUE AFUA_5G02870)"/>
    <property type="match status" value="1"/>
</dbReference>
<evidence type="ECO:0000256" key="2">
    <source>
        <dbReference type="ARBA" id="ARBA00023002"/>
    </source>
</evidence>
<dbReference type="SUPFAM" id="SSF51735">
    <property type="entry name" value="NAD(P)-binding Rossmann-fold domains"/>
    <property type="match status" value="1"/>
</dbReference>
<dbReference type="InterPro" id="IPR036291">
    <property type="entry name" value="NAD(P)-bd_dom_sf"/>
</dbReference>
<dbReference type="PROSITE" id="PS00061">
    <property type="entry name" value="ADH_SHORT"/>
    <property type="match status" value="1"/>
</dbReference>
<evidence type="ECO:0000313" key="3">
    <source>
        <dbReference type="EMBL" id="KAA5423096.1"/>
    </source>
</evidence>
<evidence type="ECO:0000313" key="4">
    <source>
        <dbReference type="Proteomes" id="UP000448877"/>
    </source>
</evidence>
<sequence length="263" mass="28642">MAFTIDLKEKVVLVTGVSSGIGLGVAREFARAGADVAGCSRKAANDESIVTYVEAVESEGSRGLYVQADVTKEQDLEQLVRKVIDTFGRLDILVSNAGMNVFEGAEHCDEEHWRYNLDLNLASHWRLAKLCRPYLKQTKEGVILLMTSNHAFCTIPGCFPYNVTKTAITGLVHSLAIEWGPEIRTVGVAPGFIDTAGNDTWFNSFPDANAERQRTIDHHPVKKLGTAEEVGALCVYLASPIACFISGTTVLMDGGRSALMQDF</sequence>
<dbReference type="InterPro" id="IPR002347">
    <property type="entry name" value="SDR_fam"/>
</dbReference>
<organism evidence="3 4">
    <name type="scientific">Bacteroides cellulosilyticus</name>
    <dbReference type="NCBI Taxonomy" id="246787"/>
    <lineage>
        <taxon>Bacteria</taxon>
        <taxon>Pseudomonadati</taxon>
        <taxon>Bacteroidota</taxon>
        <taxon>Bacteroidia</taxon>
        <taxon>Bacteroidales</taxon>
        <taxon>Bacteroidaceae</taxon>
        <taxon>Bacteroides</taxon>
    </lineage>
</organism>
<dbReference type="CDD" id="cd05233">
    <property type="entry name" value="SDR_c"/>
    <property type="match status" value="1"/>
</dbReference>
<dbReference type="RefSeq" id="WP_149919592.1">
    <property type="nucleotide sequence ID" value="NZ_JAJCMC020000001.1"/>
</dbReference>
<gene>
    <name evidence="3" type="ORF">F2Y81_03220</name>
</gene>
<dbReference type="Gene3D" id="3.40.50.720">
    <property type="entry name" value="NAD(P)-binding Rossmann-like Domain"/>
    <property type="match status" value="1"/>
</dbReference>
<comment type="similarity">
    <text evidence="1">Belongs to the short-chain dehydrogenases/reductases (SDR) family.</text>
</comment>
<dbReference type="PRINTS" id="PR00080">
    <property type="entry name" value="SDRFAMILY"/>
</dbReference>
<keyword evidence="2" id="KW-0560">Oxidoreductase</keyword>
<proteinExistence type="inferred from homology"/>
<dbReference type="Proteomes" id="UP000448877">
    <property type="component" value="Unassembled WGS sequence"/>
</dbReference>
<dbReference type="AlphaFoldDB" id="A0A3D6AZD8"/>
<dbReference type="GO" id="GO:0016491">
    <property type="term" value="F:oxidoreductase activity"/>
    <property type="evidence" value="ECO:0007669"/>
    <property type="project" value="UniProtKB-KW"/>
</dbReference>
<comment type="caution">
    <text evidence="3">The sequence shown here is derived from an EMBL/GenBank/DDBJ whole genome shotgun (WGS) entry which is preliminary data.</text>
</comment>
<accession>A0A3D6AZD8</accession>
<protein>
    <submittedName>
        <fullName evidence="3">SDR family oxidoreductase</fullName>
    </submittedName>
</protein>
<name>A0A3D6AZD8_9BACE</name>
<dbReference type="EMBL" id="VVYV01000003">
    <property type="protein sequence ID" value="KAA5423096.1"/>
    <property type="molecule type" value="Genomic_DNA"/>
</dbReference>
<evidence type="ECO:0000256" key="1">
    <source>
        <dbReference type="ARBA" id="ARBA00006484"/>
    </source>
</evidence>